<name>A0A9N9GT88_9GLOM</name>
<proteinExistence type="predicted"/>
<evidence type="ECO:0000313" key="1">
    <source>
        <dbReference type="EMBL" id="CAG8624611.1"/>
    </source>
</evidence>
<evidence type="ECO:0000313" key="2">
    <source>
        <dbReference type="Proteomes" id="UP000789831"/>
    </source>
</evidence>
<dbReference type="Proteomes" id="UP000789831">
    <property type="component" value="Unassembled WGS sequence"/>
</dbReference>
<reference evidence="1" key="1">
    <citation type="submission" date="2021-06" db="EMBL/GenBank/DDBJ databases">
        <authorList>
            <person name="Kallberg Y."/>
            <person name="Tangrot J."/>
            <person name="Rosling A."/>
        </authorList>
    </citation>
    <scope>NUCLEOTIDE SEQUENCE</scope>
    <source>
        <strain evidence="1">MT106</strain>
    </source>
</reference>
<keyword evidence="2" id="KW-1185">Reference proteome</keyword>
<comment type="caution">
    <text evidence="1">The sequence shown here is derived from an EMBL/GenBank/DDBJ whole genome shotgun (WGS) entry which is preliminary data.</text>
</comment>
<dbReference type="OrthoDB" id="10355988at2759"/>
<dbReference type="AlphaFoldDB" id="A0A9N9GT88"/>
<organism evidence="1 2">
    <name type="scientific">Ambispora gerdemannii</name>
    <dbReference type="NCBI Taxonomy" id="144530"/>
    <lineage>
        <taxon>Eukaryota</taxon>
        <taxon>Fungi</taxon>
        <taxon>Fungi incertae sedis</taxon>
        <taxon>Mucoromycota</taxon>
        <taxon>Glomeromycotina</taxon>
        <taxon>Glomeromycetes</taxon>
        <taxon>Archaeosporales</taxon>
        <taxon>Ambisporaceae</taxon>
        <taxon>Ambispora</taxon>
    </lineage>
</organism>
<dbReference type="GO" id="GO:0000077">
    <property type="term" value="P:DNA damage checkpoint signaling"/>
    <property type="evidence" value="ECO:0007669"/>
    <property type="project" value="InterPro"/>
</dbReference>
<accession>A0A9N9GT88</accession>
<sequence length="297" mass="33741">TSNDLTYVLNWLEALQIRLPSKAQINNDLLVTLSVSQEDWEIGVRCNKAYQINSKLPREAFDRYECNNSMSKEPIKCSILLNHFYHALKLHENVDVESCIISYDNTKEEINIRSNAQSGDGSTENIESIVKLLVNYENVECEPIQMDESNGCQDWCCIRMISSQLVVPLRTLVGKKSDMIKFSFSTTSPRFCLRSFIKGLPDETEAILFIALYWIMDQRDTTCGCPVSKDVKYHKKVLSPSFSALKASTTTIILVDAKNTLKLQMFIPIVLNDTTSKDVVAEFLCLPNIEPDDEDNE</sequence>
<dbReference type="Pfam" id="PF02144">
    <property type="entry name" value="Rad1"/>
    <property type="match status" value="1"/>
</dbReference>
<feature type="non-terminal residue" evidence="1">
    <location>
        <position position="297"/>
    </location>
</feature>
<dbReference type="EMBL" id="CAJVPL010003027">
    <property type="protein sequence ID" value="CAG8624611.1"/>
    <property type="molecule type" value="Genomic_DNA"/>
</dbReference>
<gene>
    <name evidence="1" type="ORF">AGERDE_LOCUS10224</name>
</gene>
<dbReference type="InterPro" id="IPR003021">
    <property type="entry name" value="Rad1_Rec1_Rad17"/>
</dbReference>
<dbReference type="Gene3D" id="3.70.10.10">
    <property type="match status" value="1"/>
</dbReference>
<protein>
    <submittedName>
        <fullName evidence="1">10097_t:CDS:1</fullName>
    </submittedName>
</protein>